<dbReference type="Proteomes" id="UP000663854">
    <property type="component" value="Unassembled WGS sequence"/>
</dbReference>
<evidence type="ECO:0000313" key="8">
    <source>
        <dbReference type="Proteomes" id="UP000663882"/>
    </source>
</evidence>
<name>A0A814U0Z2_9BILA</name>
<proteinExistence type="predicted"/>
<evidence type="ECO:0000313" key="6">
    <source>
        <dbReference type="EMBL" id="CAF3905660.1"/>
    </source>
</evidence>
<dbReference type="EMBL" id="CAJOAX010004428">
    <property type="protein sequence ID" value="CAF3905660.1"/>
    <property type="molecule type" value="Genomic_DNA"/>
</dbReference>
<dbReference type="EMBL" id="CAJOBE010002257">
    <property type="protein sequence ID" value="CAF3810323.1"/>
    <property type="molecule type" value="Genomic_DNA"/>
</dbReference>
<comment type="caution">
    <text evidence="1">The sequence shown here is derived from an EMBL/GenBank/DDBJ whole genome shotgun (WGS) entry which is preliminary data.</text>
</comment>
<gene>
    <name evidence="5" type="ORF">FNK824_LOCUS15528</name>
    <name evidence="4" type="ORF">JXQ802_LOCUS41706</name>
    <name evidence="6" type="ORF">OTI717_LOCUS24023</name>
    <name evidence="2" type="ORF">PYM288_LOCUS26858</name>
    <name evidence="1" type="ORF">RFH988_LOCUS22677</name>
    <name evidence="3" type="ORF">SEV965_LOCUS23332</name>
</gene>
<dbReference type="EMBL" id="CAJNOH010001674">
    <property type="protein sequence ID" value="CAF1240669.1"/>
    <property type="molecule type" value="Genomic_DNA"/>
</dbReference>
<dbReference type="Proteomes" id="UP000663870">
    <property type="component" value="Unassembled WGS sequence"/>
</dbReference>
<organism evidence="1 8">
    <name type="scientific">Rotaria sordida</name>
    <dbReference type="NCBI Taxonomy" id="392033"/>
    <lineage>
        <taxon>Eukaryota</taxon>
        <taxon>Metazoa</taxon>
        <taxon>Spiralia</taxon>
        <taxon>Gnathifera</taxon>
        <taxon>Rotifera</taxon>
        <taxon>Eurotatoria</taxon>
        <taxon>Bdelloidea</taxon>
        <taxon>Philodinida</taxon>
        <taxon>Philodinidae</taxon>
        <taxon>Rotaria</taxon>
    </lineage>
</organism>
<reference evidence="1" key="1">
    <citation type="submission" date="2021-02" db="EMBL/GenBank/DDBJ databases">
        <authorList>
            <person name="Nowell W R."/>
        </authorList>
    </citation>
    <scope>NUCLEOTIDE SEQUENCE</scope>
</reference>
<dbReference type="OrthoDB" id="1607513at2759"/>
<accession>A0A814U0Z2</accession>
<keyword evidence="7" id="KW-1185">Reference proteome</keyword>
<dbReference type="EMBL" id="CAJNOL010002695">
    <property type="protein sequence ID" value="CAF1522972.1"/>
    <property type="molecule type" value="Genomic_DNA"/>
</dbReference>
<evidence type="ECO:0000313" key="7">
    <source>
        <dbReference type="Proteomes" id="UP000663870"/>
    </source>
</evidence>
<evidence type="ECO:0000313" key="4">
    <source>
        <dbReference type="EMBL" id="CAF1522972.1"/>
    </source>
</evidence>
<dbReference type="Proteomes" id="UP000663889">
    <property type="component" value="Unassembled WGS sequence"/>
</dbReference>
<dbReference type="Proteomes" id="UP000663823">
    <property type="component" value="Unassembled WGS sequence"/>
</dbReference>
<protein>
    <submittedName>
        <fullName evidence="1">Uncharacterized protein</fullName>
    </submittedName>
</protein>
<evidence type="ECO:0000313" key="3">
    <source>
        <dbReference type="EMBL" id="CAF1243167.1"/>
    </source>
</evidence>
<evidence type="ECO:0000313" key="2">
    <source>
        <dbReference type="EMBL" id="CAF1240669.1"/>
    </source>
</evidence>
<evidence type="ECO:0000313" key="5">
    <source>
        <dbReference type="EMBL" id="CAF3810323.1"/>
    </source>
</evidence>
<evidence type="ECO:0000313" key="1">
    <source>
        <dbReference type="EMBL" id="CAF1165579.1"/>
    </source>
</evidence>
<sequence length="111" mass="12877">MHSINFLDEIYDVPDDENDLRTPVEKTELDLFSADETRIDNNMNILSYWNLNEILKEIYPPAVEHCTKRQSSLISTDSIPSITLNKKIKLMTETQEVDEATTDEDNDDEQL</sequence>
<dbReference type="EMBL" id="CAJNOU010001711">
    <property type="protein sequence ID" value="CAF1243167.1"/>
    <property type="molecule type" value="Genomic_DNA"/>
</dbReference>
<dbReference type="Proteomes" id="UP000663874">
    <property type="component" value="Unassembled WGS sequence"/>
</dbReference>
<dbReference type="EMBL" id="CAJNOO010001522">
    <property type="protein sequence ID" value="CAF1165579.1"/>
    <property type="molecule type" value="Genomic_DNA"/>
</dbReference>
<dbReference type="Proteomes" id="UP000663882">
    <property type="component" value="Unassembled WGS sequence"/>
</dbReference>
<dbReference type="AlphaFoldDB" id="A0A814U0Z2"/>